<evidence type="ECO:0000313" key="1">
    <source>
        <dbReference type="EMBL" id="GLB39096.1"/>
    </source>
</evidence>
<evidence type="ECO:0000313" key="2">
    <source>
        <dbReference type="Proteomes" id="UP001063166"/>
    </source>
</evidence>
<proteinExistence type="predicted"/>
<dbReference type="Proteomes" id="UP001063166">
    <property type="component" value="Unassembled WGS sequence"/>
</dbReference>
<name>A0A9P3PNY6_LYOSH</name>
<dbReference type="AlphaFoldDB" id="A0A9P3PNY6"/>
<organism evidence="1 2">
    <name type="scientific">Lyophyllum shimeji</name>
    <name type="common">Hon-shimeji</name>
    <name type="synonym">Tricholoma shimeji</name>
    <dbReference type="NCBI Taxonomy" id="47721"/>
    <lineage>
        <taxon>Eukaryota</taxon>
        <taxon>Fungi</taxon>
        <taxon>Dikarya</taxon>
        <taxon>Basidiomycota</taxon>
        <taxon>Agaricomycotina</taxon>
        <taxon>Agaricomycetes</taxon>
        <taxon>Agaricomycetidae</taxon>
        <taxon>Agaricales</taxon>
        <taxon>Tricholomatineae</taxon>
        <taxon>Lyophyllaceae</taxon>
        <taxon>Lyophyllum</taxon>
    </lineage>
</organism>
<dbReference type="EMBL" id="BRPK01000006">
    <property type="protein sequence ID" value="GLB39096.1"/>
    <property type="molecule type" value="Genomic_DNA"/>
</dbReference>
<protein>
    <submittedName>
        <fullName evidence="1">Uncharacterized protein</fullName>
    </submittedName>
</protein>
<keyword evidence="2" id="KW-1185">Reference proteome</keyword>
<sequence>MDDDSTNRQSRHRMVARNRFSHLPSTSPEHFAQYVQQYGGWNCTIEDFVNLPMFVMKPSAVALIRQPRRRKNVSPDLVPLERARTSVPFRQLLWRRGRQRVYQPGHFAGWWNHHRRSHIDPVSKSSPLHCSLRLSPGGLVHAAQCVI</sequence>
<reference evidence="1" key="1">
    <citation type="submission" date="2022-07" db="EMBL/GenBank/DDBJ databases">
        <title>The genome of Lyophyllum shimeji provides insight into the initial evolution of ectomycorrhizal fungal genome.</title>
        <authorList>
            <person name="Kobayashi Y."/>
            <person name="Shibata T."/>
            <person name="Hirakawa H."/>
            <person name="Shigenobu S."/>
            <person name="Nishiyama T."/>
            <person name="Yamada A."/>
            <person name="Hasebe M."/>
            <person name="Kawaguchi M."/>
        </authorList>
    </citation>
    <scope>NUCLEOTIDE SEQUENCE</scope>
    <source>
        <strain evidence="1">AT787</strain>
    </source>
</reference>
<accession>A0A9P3PNY6</accession>
<comment type="caution">
    <text evidence="1">The sequence shown here is derived from an EMBL/GenBank/DDBJ whole genome shotgun (WGS) entry which is preliminary data.</text>
</comment>
<gene>
    <name evidence="1" type="ORF">LshimejAT787_0602580</name>
</gene>